<dbReference type="Gene3D" id="3.40.50.2020">
    <property type="match status" value="1"/>
</dbReference>
<evidence type="ECO:0000313" key="7">
    <source>
        <dbReference type="EMBL" id="HIX35332.1"/>
    </source>
</evidence>
<comment type="similarity">
    <text evidence="6">Belongs to the purine/pyrimidine phosphoribosyltransferase family. PyrE subfamily.</text>
</comment>
<dbReference type="PANTHER" id="PTHR19278">
    <property type="entry name" value="OROTATE PHOSPHORIBOSYLTRANSFERASE"/>
    <property type="match status" value="1"/>
</dbReference>
<dbReference type="InterPro" id="IPR000836">
    <property type="entry name" value="PRTase_dom"/>
</dbReference>
<name>A0A9D2AKZ9_9LACO</name>
<evidence type="ECO:0000256" key="3">
    <source>
        <dbReference type="ARBA" id="ARBA00022676"/>
    </source>
</evidence>
<comment type="caution">
    <text evidence="6">Lacks conserved residue(s) required for the propagation of feature annotation.</text>
</comment>
<dbReference type="GO" id="GO:0004588">
    <property type="term" value="F:orotate phosphoribosyltransferase activity"/>
    <property type="evidence" value="ECO:0007669"/>
    <property type="project" value="UniProtKB-UniRule"/>
</dbReference>
<reference evidence="7" key="2">
    <citation type="submission" date="2021-04" db="EMBL/GenBank/DDBJ databases">
        <authorList>
            <person name="Gilroy R."/>
        </authorList>
    </citation>
    <scope>NUCLEOTIDE SEQUENCE</scope>
    <source>
        <strain evidence="7">ChiSxjej3B15-572</strain>
    </source>
</reference>
<evidence type="ECO:0000256" key="1">
    <source>
        <dbReference type="ARBA" id="ARBA00004889"/>
    </source>
</evidence>
<dbReference type="InterPro" id="IPR023031">
    <property type="entry name" value="OPRT"/>
</dbReference>
<evidence type="ECO:0000256" key="5">
    <source>
        <dbReference type="ARBA" id="ARBA00022975"/>
    </source>
</evidence>
<accession>A0A9D2AKZ9</accession>
<evidence type="ECO:0000256" key="2">
    <source>
        <dbReference type="ARBA" id="ARBA00011971"/>
    </source>
</evidence>
<organism evidence="7 8">
    <name type="scientific">Candidatus Limosilactobacillus merdigallinarum</name>
    <dbReference type="NCBI Taxonomy" id="2838652"/>
    <lineage>
        <taxon>Bacteria</taxon>
        <taxon>Bacillati</taxon>
        <taxon>Bacillota</taxon>
        <taxon>Bacilli</taxon>
        <taxon>Lactobacillales</taxon>
        <taxon>Lactobacillaceae</taxon>
        <taxon>Limosilactobacillus</taxon>
    </lineage>
</organism>
<comment type="pathway">
    <text evidence="1 6">Pyrimidine metabolism; UMP biosynthesis via de novo pathway; UMP from orotate: step 1/2.</text>
</comment>
<protein>
    <recommendedName>
        <fullName evidence="2 6">Orotate phosphoribosyltransferase</fullName>
        <shortName evidence="6">OPRT</shortName>
        <shortName evidence="6">OPRTase</shortName>
        <ecNumber evidence="2 6">2.4.2.10</ecNumber>
    </recommendedName>
</protein>
<comment type="cofactor">
    <cofactor evidence="6">
        <name>Mg(2+)</name>
        <dbReference type="ChEBI" id="CHEBI:18420"/>
    </cofactor>
</comment>
<keyword evidence="3 6" id="KW-0328">Glycosyltransferase</keyword>
<proteinExistence type="inferred from homology"/>
<comment type="subunit">
    <text evidence="6">Homodimer.</text>
</comment>
<dbReference type="GO" id="GO:0019856">
    <property type="term" value="P:pyrimidine nucleobase biosynthetic process"/>
    <property type="evidence" value="ECO:0007669"/>
    <property type="project" value="TreeGrafter"/>
</dbReference>
<dbReference type="Proteomes" id="UP000824231">
    <property type="component" value="Unassembled WGS sequence"/>
</dbReference>
<sequence length="208" mass="22991">MLGQREIVAKNLLDIHAVTLRPDHPFVWPNGMKTPLNTDSRYTISYPYVRRNISVGLTEQIKHHLDDVDVIAGLAISGIPHAAYVAERLQKSMIYVDLQADGSQIAGVLEKGQRVVLVVDNLATGVTAMKAIKVIQNAGGIVAGVVAVFDDELAELDKQFKGTGIPYYTVTTLTALLEMASHHNYIDDEQLASLQAWHKDPRKWAEEH</sequence>
<comment type="caution">
    <text evidence="7">The sequence shown here is derived from an EMBL/GenBank/DDBJ whole genome shotgun (WGS) entry which is preliminary data.</text>
</comment>
<dbReference type="HAMAP" id="MF_01208">
    <property type="entry name" value="PyrE"/>
    <property type="match status" value="1"/>
</dbReference>
<dbReference type="InterPro" id="IPR029057">
    <property type="entry name" value="PRTase-like"/>
</dbReference>
<keyword evidence="6" id="KW-0460">Magnesium</keyword>
<dbReference type="EC" id="2.4.2.10" evidence="2 6"/>
<feature type="binding site" description="in other chain" evidence="6">
    <location>
        <begin position="119"/>
        <end position="127"/>
    </location>
    <ligand>
        <name>5-phospho-alpha-D-ribose 1-diphosphate</name>
        <dbReference type="ChEBI" id="CHEBI:58017"/>
        <note>ligand shared between dimeric partners</note>
    </ligand>
</feature>
<keyword evidence="4 6" id="KW-0808">Transferase</keyword>
<dbReference type="CDD" id="cd06223">
    <property type="entry name" value="PRTases_typeI"/>
    <property type="match status" value="1"/>
</dbReference>
<evidence type="ECO:0000313" key="8">
    <source>
        <dbReference type="Proteomes" id="UP000824231"/>
    </source>
</evidence>
<comment type="function">
    <text evidence="6">Catalyzes the transfer of a ribosyl phosphate group from 5-phosphoribose 1-diphosphate to orotate, leading to the formation of orotidine monophosphate (OMP).</text>
</comment>
<dbReference type="GO" id="GO:0000287">
    <property type="term" value="F:magnesium ion binding"/>
    <property type="evidence" value="ECO:0007669"/>
    <property type="project" value="UniProtKB-UniRule"/>
</dbReference>
<evidence type="ECO:0000256" key="6">
    <source>
        <dbReference type="HAMAP-Rule" id="MF_01208"/>
    </source>
</evidence>
<keyword evidence="5 6" id="KW-0665">Pyrimidine biosynthesis</keyword>
<dbReference type="EMBL" id="DXFH01000011">
    <property type="protein sequence ID" value="HIX35332.1"/>
    <property type="molecule type" value="Genomic_DNA"/>
</dbReference>
<reference evidence="7" key="1">
    <citation type="journal article" date="2021" name="PeerJ">
        <title>Extensive microbial diversity within the chicken gut microbiome revealed by metagenomics and culture.</title>
        <authorList>
            <person name="Gilroy R."/>
            <person name="Ravi A."/>
            <person name="Getino M."/>
            <person name="Pursley I."/>
            <person name="Horton D.L."/>
            <person name="Alikhan N.F."/>
            <person name="Baker D."/>
            <person name="Gharbi K."/>
            <person name="Hall N."/>
            <person name="Watson M."/>
            <person name="Adriaenssens E.M."/>
            <person name="Foster-Nyarko E."/>
            <person name="Jarju S."/>
            <person name="Secka A."/>
            <person name="Antonio M."/>
            <person name="Oren A."/>
            <person name="Chaudhuri R.R."/>
            <person name="La Ragione R."/>
            <person name="Hildebrand F."/>
            <person name="Pallen M.J."/>
        </authorList>
    </citation>
    <scope>NUCLEOTIDE SEQUENCE</scope>
    <source>
        <strain evidence="7">ChiSxjej3B15-572</strain>
    </source>
</reference>
<dbReference type="PANTHER" id="PTHR19278:SF9">
    <property type="entry name" value="URIDINE 5'-MONOPHOSPHATE SYNTHASE"/>
    <property type="match status" value="1"/>
</dbReference>
<evidence type="ECO:0000256" key="4">
    <source>
        <dbReference type="ARBA" id="ARBA00022679"/>
    </source>
</evidence>
<dbReference type="SUPFAM" id="SSF53271">
    <property type="entry name" value="PRTase-like"/>
    <property type="match status" value="1"/>
</dbReference>
<comment type="catalytic activity">
    <reaction evidence="6">
        <text>orotidine 5'-phosphate + diphosphate = orotate + 5-phospho-alpha-D-ribose 1-diphosphate</text>
        <dbReference type="Rhea" id="RHEA:10380"/>
        <dbReference type="ChEBI" id="CHEBI:30839"/>
        <dbReference type="ChEBI" id="CHEBI:33019"/>
        <dbReference type="ChEBI" id="CHEBI:57538"/>
        <dbReference type="ChEBI" id="CHEBI:58017"/>
        <dbReference type="EC" id="2.4.2.10"/>
    </reaction>
</comment>
<dbReference type="AlphaFoldDB" id="A0A9D2AKZ9"/>
<dbReference type="GO" id="GO:0044205">
    <property type="term" value="P:'de novo' UMP biosynthetic process"/>
    <property type="evidence" value="ECO:0007669"/>
    <property type="project" value="UniProtKB-UniRule"/>
</dbReference>
<gene>
    <name evidence="6" type="primary">pyrE</name>
    <name evidence="7" type="ORF">H9856_02835</name>
</gene>